<evidence type="ECO:0000256" key="6">
    <source>
        <dbReference type="ARBA" id="ARBA00023274"/>
    </source>
</evidence>
<gene>
    <name evidence="9" type="ORF">OE88DRAFT_1658612</name>
</gene>
<name>A0A5C3N489_9AGAM</name>
<dbReference type="GO" id="GO:0003735">
    <property type="term" value="F:structural constituent of ribosome"/>
    <property type="evidence" value="ECO:0007669"/>
    <property type="project" value="TreeGrafter"/>
</dbReference>
<accession>A0A5C3N489</accession>
<dbReference type="SUPFAM" id="SSF52540">
    <property type="entry name" value="P-loop containing nucleoside triphosphate hydrolases"/>
    <property type="match status" value="1"/>
</dbReference>
<dbReference type="OrthoDB" id="274828at2759"/>
<keyword evidence="10" id="KW-1185">Reference proteome</keyword>
<evidence type="ECO:0000256" key="5">
    <source>
        <dbReference type="ARBA" id="ARBA00023128"/>
    </source>
</evidence>
<dbReference type="EMBL" id="ML213510">
    <property type="protein sequence ID" value="TFK51912.1"/>
    <property type="molecule type" value="Genomic_DNA"/>
</dbReference>
<reference evidence="9 10" key="1">
    <citation type="journal article" date="2019" name="Nat. Ecol. Evol.">
        <title>Megaphylogeny resolves global patterns of mushroom evolution.</title>
        <authorList>
            <person name="Varga T."/>
            <person name="Krizsan K."/>
            <person name="Foldi C."/>
            <person name="Dima B."/>
            <person name="Sanchez-Garcia M."/>
            <person name="Sanchez-Ramirez S."/>
            <person name="Szollosi G.J."/>
            <person name="Szarkandi J.G."/>
            <person name="Papp V."/>
            <person name="Albert L."/>
            <person name="Andreopoulos W."/>
            <person name="Angelini C."/>
            <person name="Antonin V."/>
            <person name="Barry K.W."/>
            <person name="Bougher N.L."/>
            <person name="Buchanan P."/>
            <person name="Buyck B."/>
            <person name="Bense V."/>
            <person name="Catcheside P."/>
            <person name="Chovatia M."/>
            <person name="Cooper J."/>
            <person name="Damon W."/>
            <person name="Desjardin D."/>
            <person name="Finy P."/>
            <person name="Geml J."/>
            <person name="Haridas S."/>
            <person name="Hughes K."/>
            <person name="Justo A."/>
            <person name="Karasinski D."/>
            <person name="Kautmanova I."/>
            <person name="Kiss B."/>
            <person name="Kocsube S."/>
            <person name="Kotiranta H."/>
            <person name="LaButti K.M."/>
            <person name="Lechner B.E."/>
            <person name="Liimatainen K."/>
            <person name="Lipzen A."/>
            <person name="Lukacs Z."/>
            <person name="Mihaltcheva S."/>
            <person name="Morgado L.N."/>
            <person name="Niskanen T."/>
            <person name="Noordeloos M.E."/>
            <person name="Ohm R.A."/>
            <person name="Ortiz-Santana B."/>
            <person name="Ovrebo C."/>
            <person name="Racz N."/>
            <person name="Riley R."/>
            <person name="Savchenko A."/>
            <person name="Shiryaev A."/>
            <person name="Soop K."/>
            <person name="Spirin V."/>
            <person name="Szebenyi C."/>
            <person name="Tomsovsky M."/>
            <person name="Tulloss R.E."/>
            <person name="Uehling J."/>
            <person name="Grigoriev I.V."/>
            <person name="Vagvolgyi C."/>
            <person name="Papp T."/>
            <person name="Martin F.M."/>
            <person name="Miettinen O."/>
            <person name="Hibbett D.S."/>
            <person name="Nagy L.G."/>
        </authorList>
    </citation>
    <scope>NUCLEOTIDE SEQUENCE [LARGE SCALE GENOMIC DNA]</scope>
    <source>
        <strain evidence="9 10">OMC1185</strain>
    </source>
</reference>
<dbReference type="AlphaFoldDB" id="A0A5C3N489"/>
<dbReference type="GO" id="GO:0005763">
    <property type="term" value="C:mitochondrial small ribosomal subunit"/>
    <property type="evidence" value="ECO:0007669"/>
    <property type="project" value="TreeGrafter"/>
</dbReference>
<keyword evidence="6" id="KW-0687">Ribonucleoprotein</keyword>
<evidence type="ECO:0000256" key="2">
    <source>
        <dbReference type="ARBA" id="ARBA00009863"/>
    </source>
</evidence>
<dbReference type="STRING" id="5364.A0A5C3N489"/>
<dbReference type="Proteomes" id="UP000305948">
    <property type="component" value="Unassembled WGS sequence"/>
</dbReference>
<keyword evidence="4" id="KW-0689">Ribosomal protein</keyword>
<evidence type="ECO:0000256" key="4">
    <source>
        <dbReference type="ARBA" id="ARBA00022980"/>
    </source>
</evidence>
<dbReference type="InterPro" id="IPR027417">
    <property type="entry name" value="P-loop_NTPase"/>
</dbReference>
<keyword evidence="3" id="KW-0809">Transit peptide</keyword>
<evidence type="ECO:0000256" key="3">
    <source>
        <dbReference type="ARBA" id="ARBA00022946"/>
    </source>
</evidence>
<organism evidence="9 10">
    <name type="scientific">Heliocybe sulcata</name>
    <dbReference type="NCBI Taxonomy" id="5364"/>
    <lineage>
        <taxon>Eukaryota</taxon>
        <taxon>Fungi</taxon>
        <taxon>Dikarya</taxon>
        <taxon>Basidiomycota</taxon>
        <taxon>Agaricomycotina</taxon>
        <taxon>Agaricomycetes</taxon>
        <taxon>Gloeophyllales</taxon>
        <taxon>Gloeophyllaceae</taxon>
        <taxon>Heliocybe</taxon>
    </lineage>
</organism>
<feature type="region of interest" description="Disordered" evidence="8">
    <location>
        <begin position="60"/>
        <end position="113"/>
    </location>
</feature>
<sequence length="487" mass="53531">MSARRVVAKFSTFPRIQYSWSESFKLLACWRMSLSALRNAQNSLRRTAAGPSTIIRLAVPGQQRHAGGQKQKTAPKAKNSQGGGQTKSTRKKENSGQPVFRPLPPSQLQDPIFQSESRGQGLDLEAFNPDLTTPGHVGNVVAFTPTETDPIRIFGVPKNILIDHRIASKPLSVIRDVTVATIDTLQAAAETPSSQTRLVMTGPTGCGKSTVLLQAVEYAAKTGWLVFYIPRAIKLVDSSTTHIYDLRTQTFIQPKAAYQLLIRFLTVNRDRLQNLKTTVETPLDRRSTVPAGQGLVDLIEMGLKDPFLATTVLATLLDELRKQTRYPVLLAVDDIQALYCKTAYRDQHFASIKPWHLSMPRLLLELASGKKSFARGAILGALSDTVTQYKTPLELRRALGLPDVAPVGPFVKTNKTVEEYAAGLKALPVPGKLSLDEAARLFEVWVEDKAVPHSHDVPNDELFVSQYTVSEGNARGFVKGLLSTLTI</sequence>
<evidence type="ECO:0000256" key="7">
    <source>
        <dbReference type="ARBA" id="ARBA00035140"/>
    </source>
</evidence>
<dbReference type="PANTHER" id="PTHR12810">
    <property type="entry name" value="MITOCHONDRIAL 28S RIBOSOMAL PROTEIN S29"/>
    <property type="match status" value="1"/>
</dbReference>
<dbReference type="Pfam" id="PF10236">
    <property type="entry name" value="DAP3"/>
    <property type="match status" value="1"/>
</dbReference>
<evidence type="ECO:0000313" key="10">
    <source>
        <dbReference type="Proteomes" id="UP000305948"/>
    </source>
</evidence>
<keyword evidence="5" id="KW-0496">Mitochondrion</keyword>
<proteinExistence type="inferred from homology"/>
<protein>
    <recommendedName>
        <fullName evidence="7">Small ribosomal subunit protein mS29</fullName>
    </recommendedName>
</protein>
<evidence type="ECO:0000256" key="8">
    <source>
        <dbReference type="SAM" id="MobiDB-lite"/>
    </source>
</evidence>
<dbReference type="InterPro" id="IPR019368">
    <property type="entry name" value="Ribosomal_mS29"/>
</dbReference>
<dbReference type="Gene3D" id="3.40.50.300">
    <property type="entry name" value="P-loop containing nucleotide triphosphate hydrolases"/>
    <property type="match status" value="1"/>
</dbReference>
<dbReference type="PANTHER" id="PTHR12810:SF0">
    <property type="entry name" value="SMALL RIBOSOMAL SUBUNIT PROTEIN MS29"/>
    <property type="match status" value="1"/>
</dbReference>
<comment type="subcellular location">
    <subcellularLocation>
        <location evidence="1">Mitochondrion</location>
    </subcellularLocation>
</comment>
<evidence type="ECO:0000313" key="9">
    <source>
        <dbReference type="EMBL" id="TFK51912.1"/>
    </source>
</evidence>
<evidence type="ECO:0000256" key="1">
    <source>
        <dbReference type="ARBA" id="ARBA00004173"/>
    </source>
</evidence>
<comment type="similarity">
    <text evidence="2">Belongs to the mitochondrion-specific ribosomal protein mS29 family.</text>
</comment>